<proteinExistence type="predicted"/>
<organism evidence="8">
    <name type="scientific">bioreactor metagenome</name>
    <dbReference type="NCBI Taxonomy" id="1076179"/>
    <lineage>
        <taxon>unclassified sequences</taxon>
        <taxon>metagenomes</taxon>
        <taxon>ecological metagenomes</taxon>
    </lineage>
</organism>
<name>A0A644YB28_9ZZZZ</name>
<dbReference type="Pfam" id="PF00005">
    <property type="entry name" value="ABC_tran"/>
    <property type="match status" value="1"/>
</dbReference>
<accession>A0A644YB28</accession>
<evidence type="ECO:0000313" key="8">
    <source>
        <dbReference type="EMBL" id="MPM25158.1"/>
    </source>
</evidence>
<dbReference type="GO" id="GO:0055052">
    <property type="term" value="C:ATP-binding cassette (ABC) transporter complex, substrate-binding subunit-containing"/>
    <property type="evidence" value="ECO:0007669"/>
    <property type="project" value="TreeGrafter"/>
</dbReference>
<dbReference type="InterPro" id="IPR027417">
    <property type="entry name" value="P-loop_NTPase"/>
</dbReference>
<reference evidence="8" key="1">
    <citation type="submission" date="2019-08" db="EMBL/GenBank/DDBJ databases">
        <authorList>
            <person name="Kucharzyk K."/>
            <person name="Murdoch R.W."/>
            <person name="Higgins S."/>
            <person name="Loffler F."/>
        </authorList>
    </citation>
    <scope>NUCLEOTIDE SEQUENCE</scope>
</reference>
<dbReference type="InterPro" id="IPR017871">
    <property type="entry name" value="ABC_transporter-like_CS"/>
</dbReference>
<keyword evidence="1" id="KW-0813">Transport</keyword>
<dbReference type="GO" id="GO:0016887">
    <property type="term" value="F:ATP hydrolysis activity"/>
    <property type="evidence" value="ECO:0007669"/>
    <property type="project" value="InterPro"/>
</dbReference>
<keyword evidence="5" id="KW-1278">Translocase</keyword>
<dbReference type="InterPro" id="IPR003593">
    <property type="entry name" value="AAA+_ATPase"/>
</dbReference>
<comment type="caution">
    <text evidence="8">The sequence shown here is derived from an EMBL/GenBank/DDBJ whole genome shotgun (WGS) entry which is preliminary data.</text>
</comment>
<evidence type="ECO:0000256" key="5">
    <source>
        <dbReference type="ARBA" id="ARBA00022967"/>
    </source>
</evidence>
<dbReference type="PANTHER" id="PTHR43875:SF15">
    <property type="entry name" value="TREHALOSE IMPORT ATP-BINDING PROTEIN SUGC"/>
    <property type="match status" value="1"/>
</dbReference>
<evidence type="ECO:0000256" key="3">
    <source>
        <dbReference type="ARBA" id="ARBA00022741"/>
    </source>
</evidence>
<feature type="domain" description="ABC transporter" evidence="7">
    <location>
        <begin position="4"/>
        <end position="245"/>
    </location>
</feature>
<dbReference type="PROSITE" id="PS00211">
    <property type="entry name" value="ABC_TRANSPORTER_1"/>
    <property type="match status" value="1"/>
</dbReference>
<keyword evidence="4 8" id="KW-0067">ATP-binding</keyword>
<dbReference type="SUPFAM" id="SSF50331">
    <property type="entry name" value="MOP-like"/>
    <property type="match status" value="1"/>
</dbReference>
<dbReference type="InterPro" id="IPR047641">
    <property type="entry name" value="ABC_transpr_MalK/UgpC-like"/>
</dbReference>
<keyword evidence="2" id="KW-1003">Cell membrane</keyword>
<protein>
    <submittedName>
        <fullName evidence="8">Vitamin B12 import ATP-binding protein BtuD</fullName>
    </submittedName>
</protein>
<evidence type="ECO:0000256" key="1">
    <source>
        <dbReference type="ARBA" id="ARBA00022448"/>
    </source>
</evidence>
<dbReference type="AlphaFoldDB" id="A0A644YB28"/>
<dbReference type="InterPro" id="IPR008995">
    <property type="entry name" value="Mo/tungstate-bd_C_term_dom"/>
</dbReference>
<evidence type="ECO:0000256" key="4">
    <source>
        <dbReference type="ARBA" id="ARBA00022840"/>
    </source>
</evidence>
<keyword evidence="6" id="KW-0472">Membrane</keyword>
<keyword evidence="3" id="KW-0547">Nucleotide-binding</keyword>
<dbReference type="PANTHER" id="PTHR43875">
    <property type="entry name" value="MALTODEXTRIN IMPORT ATP-BINDING PROTEIN MSMX"/>
    <property type="match status" value="1"/>
</dbReference>
<dbReference type="SMART" id="SM00382">
    <property type="entry name" value="AAA"/>
    <property type="match status" value="1"/>
</dbReference>
<evidence type="ECO:0000256" key="2">
    <source>
        <dbReference type="ARBA" id="ARBA00022475"/>
    </source>
</evidence>
<dbReference type="FunFam" id="3.40.50.300:FF:000042">
    <property type="entry name" value="Maltose/maltodextrin ABC transporter, ATP-binding protein"/>
    <property type="match status" value="1"/>
</dbReference>
<dbReference type="PROSITE" id="PS50893">
    <property type="entry name" value="ABC_TRANSPORTER_2"/>
    <property type="match status" value="1"/>
</dbReference>
<gene>
    <name evidence="8" type="primary">btuD_157</name>
    <name evidence="8" type="ORF">SDC9_71648</name>
</gene>
<evidence type="ECO:0000256" key="6">
    <source>
        <dbReference type="ARBA" id="ARBA00023136"/>
    </source>
</evidence>
<dbReference type="GO" id="GO:0022857">
    <property type="term" value="F:transmembrane transporter activity"/>
    <property type="evidence" value="ECO:0007669"/>
    <property type="project" value="UniProtKB-ARBA"/>
</dbReference>
<evidence type="ECO:0000259" key="7">
    <source>
        <dbReference type="PROSITE" id="PS50893"/>
    </source>
</evidence>
<dbReference type="InterPro" id="IPR003439">
    <property type="entry name" value="ABC_transporter-like_ATP-bd"/>
</dbReference>
<dbReference type="SUPFAM" id="SSF52540">
    <property type="entry name" value="P-loop containing nucleoside triphosphate hydrolases"/>
    <property type="match status" value="1"/>
</dbReference>
<dbReference type="Gene3D" id="3.40.50.300">
    <property type="entry name" value="P-loop containing nucleotide triphosphate hydrolases"/>
    <property type="match status" value="1"/>
</dbReference>
<sequence length="370" mass="42048">MSQILLKNVTKEFGTRSGQNVIAVDNFNLTVREGECFSFLGPSGCGKTTTLRMIAGFEDLSHGEIWLGDKPVSIKAKNLYVPPEERGLGMVFQSFAVWPHLNVFENVAFPLRVMKKSRDEIKSRVRTALEHTDLLSAEKAFPSDLSGGQQQRIALARAIVTNPRVMLLDEPLSNLDPKLRESMRFEIKELQKKFNFTIIFVTHDQAEAMALSDRMLVMDLGRIIQIGKPSELYQNPENKFVYGFLGLSNFLKVVKENNFIYAKGENKTPIPYSLPEGLQDGEGLLASRPNEIEISNKEGGGYPAVIEKRLYMTFCIDYQVRIGSQVIRVHTSHSNVFKEGSRCFLTFKNPRWYEKESEALEKERTERQVI</sequence>
<dbReference type="GO" id="GO:0005524">
    <property type="term" value="F:ATP binding"/>
    <property type="evidence" value="ECO:0007669"/>
    <property type="project" value="UniProtKB-KW"/>
</dbReference>
<dbReference type="EMBL" id="VSSQ01004428">
    <property type="protein sequence ID" value="MPM25158.1"/>
    <property type="molecule type" value="Genomic_DNA"/>
</dbReference>